<dbReference type="STRING" id="670386.D3B8U7"/>
<dbReference type="InterPro" id="IPR027417">
    <property type="entry name" value="P-loop_NTPase"/>
</dbReference>
<dbReference type="RefSeq" id="XP_020434582.1">
    <property type="nucleotide sequence ID" value="XM_020575787.1"/>
</dbReference>
<gene>
    <name evidence="1" type="ORF">PPL_04890</name>
</gene>
<dbReference type="GeneID" id="31360377"/>
<dbReference type="Gene3D" id="3.40.50.300">
    <property type="entry name" value="P-loop containing nucleotide triphosphate hydrolases"/>
    <property type="match status" value="1"/>
</dbReference>
<comment type="caution">
    <text evidence="1">The sequence shown here is derived from an EMBL/GenBank/DDBJ whole genome shotgun (WGS) entry which is preliminary data.</text>
</comment>
<dbReference type="InParanoid" id="D3B8U7"/>
<dbReference type="InterPro" id="IPR038071">
    <property type="entry name" value="UROD/MetE-like_sf"/>
</dbReference>
<dbReference type="Gene3D" id="3.20.20.210">
    <property type="match status" value="1"/>
</dbReference>
<evidence type="ECO:0000313" key="1">
    <source>
        <dbReference type="EMBL" id="EFA82465.1"/>
    </source>
</evidence>
<proteinExistence type="predicted"/>
<dbReference type="SUPFAM" id="SSF51726">
    <property type="entry name" value="UROD/MetE-like"/>
    <property type="match status" value="1"/>
</dbReference>
<accession>D3B8U7</accession>
<dbReference type="AlphaFoldDB" id="D3B8U7"/>
<name>D3B8U7_HETP5</name>
<keyword evidence="2" id="KW-1185">Reference proteome</keyword>
<dbReference type="Proteomes" id="UP000001396">
    <property type="component" value="Unassembled WGS sequence"/>
</dbReference>
<evidence type="ECO:0000313" key="2">
    <source>
        <dbReference type="Proteomes" id="UP000001396"/>
    </source>
</evidence>
<protein>
    <submittedName>
        <fullName evidence="1">Uncharacterized protein</fullName>
    </submittedName>
</protein>
<dbReference type="EMBL" id="ADBJ01000020">
    <property type="protein sequence ID" value="EFA82465.1"/>
    <property type="molecule type" value="Genomic_DNA"/>
</dbReference>
<sequence length="856" mass="97312">MTKENFKEKSKSGSELYGNLQSYKAPAPPSQGIPPTLNISEHLLKTYGDQKSTDKFTYNFTQFIGRQNNINQIINAVCMRFKTMTSNIKSDQSMVVIAGPPGIGKSRILQEVPRHLISASELPKHQITVAISFSNATPLWSTEMSAGVAISTRMLYSYFIGELGVNFNNFIRQLETKFVLRDLTPSLALSIIVEHYRLTISPDIDIVNDKEQLANWQKQQQIMVLIALDEFQKALIESDDHHIRRSYLKNVILELLSLSGNKQDTTTTGISTPSALLEKGTFVYIMTAGTILEPIDHIISKDFGLLYTFISLPLLTREESRIILFDFLSKSSMGNTNSGRIPIPPSFFTTLDTTGGWPRPIELFLRTLVTNPADIDKPNTRHEINWTTMDAPVRKLFEATVTEFDRTYPKLTNKPYFDIILSHAITEHPILAQCPLDDAPSYLNLQSDGVLLLEGNTVRLPFIFIHVYATRTNFKSLVQLTNFIIDMRHDEKWETFVALYDFVRGVCFGYIGVVPTIDQYYSNAYFSNRTLKECRMKCINSGAHIFADKMYPESCEEWEKNTFKNHLEEGCSMSNSKGALVDFVLRRKIWINNNWTWIWILGDAKFTSDDKILDFNSVVKPVLKKCEEAHKNLVPKSSEGPNQPSSDVPFGYIVFISTNKRLSDNNIIHILLISRSSLYTNQSNNNKYTIKSILIITLFIILSDFQRLAHILLVQIGEEYIDTTNKLSFQDTYLANLSFIIYNQNGLEYRCSRKADKVTSVGKYKKRWINKSPTPECVDFKSSGLIDGRNIWKSDYKKKLQIISSVLAKIAKDRLIIAPSCSLLHSPSSLRSDAKTKIGIQQAFEELAHKIIDTPS</sequence>
<reference evidence="1 2" key="1">
    <citation type="journal article" date="2011" name="Genome Res.">
        <title>Phylogeny-wide analysis of social amoeba genomes highlights ancient origins for complex intercellular communication.</title>
        <authorList>
            <person name="Heidel A.J."/>
            <person name="Lawal H.M."/>
            <person name="Felder M."/>
            <person name="Schilde C."/>
            <person name="Helps N.R."/>
            <person name="Tunggal B."/>
            <person name="Rivero F."/>
            <person name="John U."/>
            <person name="Schleicher M."/>
            <person name="Eichinger L."/>
            <person name="Platzer M."/>
            <person name="Noegel A.A."/>
            <person name="Schaap P."/>
            <person name="Gloeckner G."/>
        </authorList>
    </citation>
    <scope>NUCLEOTIDE SEQUENCE [LARGE SCALE GENOMIC DNA]</scope>
    <source>
        <strain evidence="2">ATCC 26659 / Pp 5 / PN500</strain>
    </source>
</reference>
<dbReference type="SUPFAM" id="SSF52540">
    <property type="entry name" value="P-loop containing nucleoside triphosphate hydrolases"/>
    <property type="match status" value="1"/>
</dbReference>
<organism evidence="1 2">
    <name type="scientific">Heterostelium pallidum (strain ATCC 26659 / Pp 5 / PN500)</name>
    <name type="common">Cellular slime mold</name>
    <name type="synonym">Polysphondylium pallidum</name>
    <dbReference type="NCBI Taxonomy" id="670386"/>
    <lineage>
        <taxon>Eukaryota</taxon>
        <taxon>Amoebozoa</taxon>
        <taxon>Evosea</taxon>
        <taxon>Eumycetozoa</taxon>
        <taxon>Dictyostelia</taxon>
        <taxon>Acytosteliales</taxon>
        <taxon>Acytosteliaceae</taxon>
        <taxon>Heterostelium</taxon>
    </lineage>
</organism>